<dbReference type="KEGG" id="scn:Solca_3910"/>
<comment type="subcellular location">
    <subcellularLocation>
        <location evidence="5">Cytoplasm</location>
    </subcellularLocation>
</comment>
<dbReference type="Gene3D" id="2.40.30.60">
    <property type="entry name" value="RimM"/>
    <property type="match status" value="1"/>
</dbReference>
<dbReference type="InterPro" id="IPR009000">
    <property type="entry name" value="Transl_B-barrel_sf"/>
</dbReference>
<dbReference type="GO" id="GO:0042274">
    <property type="term" value="P:ribosomal small subunit biogenesis"/>
    <property type="evidence" value="ECO:0007669"/>
    <property type="project" value="UniProtKB-UniRule"/>
</dbReference>
<dbReference type="Gene3D" id="2.30.30.240">
    <property type="entry name" value="PRC-barrel domain"/>
    <property type="match status" value="1"/>
</dbReference>
<dbReference type="AlphaFoldDB" id="H8KLL8"/>
<comment type="similarity">
    <text evidence="5">Belongs to the RimM family.</text>
</comment>
<keyword evidence="1 5" id="KW-0963">Cytoplasm</keyword>
<keyword evidence="4 5" id="KW-0143">Chaperone</keyword>
<evidence type="ECO:0000256" key="4">
    <source>
        <dbReference type="ARBA" id="ARBA00023186"/>
    </source>
</evidence>
<dbReference type="GO" id="GO:0043022">
    <property type="term" value="F:ribosome binding"/>
    <property type="evidence" value="ECO:0007669"/>
    <property type="project" value="InterPro"/>
</dbReference>
<dbReference type="InterPro" id="IPR056792">
    <property type="entry name" value="PRC_RimM"/>
</dbReference>
<evidence type="ECO:0000259" key="6">
    <source>
        <dbReference type="Pfam" id="PF01782"/>
    </source>
</evidence>
<protein>
    <recommendedName>
        <fullName evidence="5">Ribosome maturation factor RimM</fullName>
    </recommendedName>
</protein>
<dbReference type="Proteomes" id="UP000007590">
    <property type="component" value="Chromosome"/>
</dbReference>
<dbReference type="PANTHER" id="PTHR33692">
    <property type="entry name" value="RIBOSOME MATURATION FACTOR RIMM"/>
    <property type="match status" value="1"/>
</dbReference>
<dbReference type="OrthoDB" id="9810331at2"/>
<dbReference type="SUPFAM" id="SSF50447">
    <property type="entry name" value="Translation proteins"/>
    <property type="match status" value="1"/>
</dbReference>
<dbReference type="GO" id="GO:0005737">
    <property type="term" value="C:cytoplasm"/>
    <property type="evidence" value="ECO:0007669"/>
    <property type="project" value="UniProtKB-SubCell"/>
</dbReference>
<dbReference type="EMBL" id="CP003349">
    <property type="protein sequence ID" value="AFD08905.1"/>
    <property type="molecule type" value="Genomic_DNA"/>
</dbReference>
<evidence type="ECO:0000256" key="2">
    <source>
        <dbReference type="ARBA" id="ARBA00022517"/>
    </source>
</evidence>
<proteinExistence type="inferred from homology"/>
<keyword evidence="3 5" id="KW-0698">rRNA processing</keyword>
<dbReference type="Pfam" id="PF01782">
    <property type="entry name" value="RimM"/>
    <property type="match status" value="1"/>
</dbReference>
<dbReference type="InterPro" id="IPR002676">
    <property type="entry name" value="RimM_N"/>
</dbReference>
<feature type="domain" description="RimM N-terminal" evidence="6">
    <location>
        <begin position="9"/>
        <end position="89"/>
    </location>
</feature>
<dbReference type="NCBIfam" id="TIGR02273">
    <property type="entry name" value="16S_RimM"/>
    <property type="match status" value="1"/>
</dbReference>
<dbReference type="RefSeq" id="WP_014682128.1">
    <property type="nucleotide sequence ID" value="NC_017770.1"/>
</dbReference>
<dbReference type="GO" id="GO:0005840">
    <property type="term" value="C:ribosome"/>
    <property type="evidence" value="ECO:0007669"/>
    <property type="project" value="InterPro"/>
</dbReference>
<dbReference type="InterPro" id="IPR011961">
    <property type="entry name" value="RimM"/>
</dbReference>
<comment type="function">
    <text evidence="5">An accessory protein needed during the final step in the assembly of 30S ribosomal subunit, possibly for assembly of the head region. Essential for efficient processing of 16S rRNA. May be needed both before and after RbfA during the maturation of 16S rRNA. It has affinity for free ribosomal 30S subunits but not for 70S ribosomes.</text>
</comment>
<dbReference type="SUPFAM" id="SSF50346">
    <property type="entry name" value="PRC-barrel domain"/>
    <property type="match status" value="1"/>
</dbReference>
<dbReference type="Pfam" id="PF24986">
    <property type="entry name" value="PRC_RimM"/>
    <property type="match status" value="1"/>
</dbReference>
<name>H8KLL8_SOLCM</name>
<evidence type="ECO:0000256" key="5">
    <source>
        <dbReference type="HAMAP-Rule" id="MF_00014"/>
    </source>
</evidence>
<reference evidence="8" key="1">
    <citation type="submission" date="2012-02" db="EMBL/GenBank/DDBJ databases">
        <title>The complete genome of Solitalea canadensis DSM 3403.</title>
        <authorList>
            <consortium name="US DOE Joint Genome Institute (JGI-PGF)"/>
            <person name="Lucas S."/>
            <person name="Copeland A."/>
            <person name="Lapidus A."/>
            <person name="Glavina del Rio T."/>
            <person name="Dalin E."/>
            <person name="Tice H."/>
            <person name="Bruce D."/>
            <person name="Goodwin L."/>
            <person name="Pitluck S."/>
            <person name="Peters L."/>
            <person name="Ovchinnikova G."/>
            <person name="Lu M."/>
            <person name="Kyrpides N."/>
            <person name="Mavromatis K."/>
            <person name="Ivanova N."/>
            <person name="Brettin T."/>
            <person name="Detter J.C."/>
            <person name="Han C."/>
            <person name="Larimer F."/>
            <person name="Land M."/>
            <person name="Hauser L."/>
            <person name="Markowitz V."/>
            <person name="Cheng J.-F."/>
            <person name="Hugenholtz P."/>
            <person name="Woyke T."/>
            <person name="Wu D."/>
            <person name="Spring S."/>
            <person name="Schroeder M."/>
            <person name="Kopitz M."/>
            <person name="Brambilla E."/>
            <person name="Klenk H.-P."/>
            <person name="Eisen J.A."/>
        </authorList>
    </citation>
    <scope>NUCLEOTIDE SEQUENCE</scope>
    <source>
        <strain evidence="8">DSM 3403</strain>
    </source>
</reference>
<dbReference type="InterPro" id="IPR036976">
    <property type="entry name" value="RimM_N_sf"/>
</dbReference>
<keyword evidence="2 5" id="KW-0690">Ribosome biogenesis</keyword>
<dbReference type="STRING" id="929556.Solca_3910"/>
<dbReference type="PANTHER" id="PTHR33692:SF1">
    <property type="entry name" value="RIBOSOME MATURATION FACTOR RIMM"/>
    <property type="match status" value="1"/>
</dbReference>
<keyword evidence="9" id="KW-1185">Reference proteome</keyword>
<evidence type="ECO:0000313" key="8">
    <source>
        <dbReference type="EMBL" id="AFD08905.1"/>
    </source>
</evidence>
<accession>H8KLL8</accession>
<dbReference type="eggNOG" id="COG0806">
    <property type="taxonomic scope" value="Bacteria"/>
</dbReference>
<dbReference type="HAMAP" id="MF_00014">
    <property type="entry name" value="Ribosome_mat_RimM"/>
    <property type="match status" value="1"/>
</dbReference>
<organism evidence="8 9">
    <name type="scientific">Solitalea canadensis (strain ATCC 29591 / DSM 3403 / JCM 21819 / LMG 8368 / NBRC 15130 / NCIMB 12057 / USAM 9D)</name>
    <name type="common">Flexibacter canadensis</name>
    <dbReference type="NCBI Taxonomy" id="929556"/>
    <lineage>
        <taxon>Bacteria</taxon>
        <taxon>Pseudomonadati</taxon>
        <taxon>Bacteroidota</taxon>
        <taxon>Sphingobacteriia</taxon>
        <taxon>Sphingobacteriales</taxon>
        <taxon>Sphingobacteriaceae</taxon>
        <taxon>Solitalea</taxon>
    </lineage>
</organism>
<evidence type="ECO:0000256" key="3">
    <source>
        <dbReference type="ARBA" id="ARBA00022552"/>
    </source>
</evidence>
<dbReference type="InterPro" id="IPR011033">
    <property type="entry name" value="PRC_barrel-like_sf"/>
</dbReference>
<dbReference type="GO" id="GO:0006364">
    <property type="term" value="P:rRNA processing"/>
    <property type="evidence" value="ECO:0007669"/>
    <property type="project" value="UniProtKB-UniRule"/>
</dbReference>
<evidence type="ECO:0000256" key="1">
    <source>
        <dbReference type="ARBA" id="ARBA00022490"/>
    </source>
</evidence>
<comment type="domain">
    <text evidence="5">The PRC barrel domain binds ribosomal protein uS19.</text>
</comment>
<feature type="domain" description="Ribosome maturation factor RimM PRC barrel" evidence="7">
    <location>
        <begin position="102"/>
        <end position="168"/>
    </location>
</feature>
<sequence>MKPEDLFSIGYISKTQGLKGEVQVYLEEDVIDNYFSNGTLFLEINNKAVPYFIENMRIQKSVAYFCFEDVNSIEEAKTLVGQRVLIPKKLRPKRKTGDLTYKDLVGFFVSDEKEGDLGEIFEVFEYPKQFVAAILVNDAEVLLPLNEDIIKSIDVKNKKIIVSMPDGLLDIYLSK</sequence>
<evidence type="ECO:0000259" key="7">
    <source>
        <dbReference type="Pfam" id="PF24986"/>
    </source>
</evidence>
<gene>
    <name evidence="5" type="primary">rimM</name>
    <name evidence="8" type="ordered locus">Solca_3910</name>
</gene>
<dbReference type="HOGENOM" id="CLU_077636_4_1_10"/>
<comment type="subunit">
    <text evidence="5">Binds ribosomal protein uS19.</text>
</comment>
<evidence type="ECO:0000313" key="9">
    <source>
        <dbReference type="Proteomes" id="UP000007590"/>
    </source>
</evidence>